<dbReference type="InterPro" id="IPR052306">
    <property type="entry name" value="CYP450_71D"/>
</dbReference>
<evidence type="ECO:0000256" key="3">
    <source>
        <dbReference type="ARBA" id="ARBA00010617"/>
    </source>
</evidence>
<evidence type="ECO:0000256" key="2">
    <source>
        <dbReference type="ARBA" id="ARBA00004167"/>
    </source>
</evidence>
<evidence type="ECO:0000256" key="1">
    <source>
        <dbReference type="ARBA" id="ARBA00001971"/>
    </source>
</evidence>
<dbReference type="PRINTS" id="PR00385">
    <property type="entry name" value="P450"/>
</dbReference>
<dbReference type="PRINTS" id="PR00463">
    <property type="entry name" value="EP450I"/>
</dbReference>
<dbReference type="GO" id="GO:0016705">
    <property type="term" value="F:oxidoreductase activity, acting on paired donors, with incorporation or reduction of molecular oxygen"/>
    <property type="evidence" value="ECO:0007669"/>
    <property type="project" value="InterPro"/>
</dbReference>
<dbReference type="AlphaFoldDB" id="A0A833QJW4"/>
<comment type="cofactor">
    <cofactor evidence="1">
        <name>heme</name>
        <dbReference type="ChEBI" id="CHEBI:30413"/>
    </cofactor>
</comment>
<dbReference type="Proteomes" id="UP000623129">
    <property type="component" value="Unassembled WGS sequence"/>
</dbReference>
<dbReference type="Pfam" id="PF00067">
    <property type="entry name" value="p450"/>
    <property type="match status" value="1"/>
</dbReference>
<dbReference type="GO" id="GO:0004497">
    <property type="term" value="F:monooxygenase activity"/>
    <property type="evidence" value="ECO:0007669"/>
    <property type="project" value="UniProtKB-KW"/>
</dbReference>
<dbReference type="SUPFAM" id="SSF48264">
    <property type="entry name" value="Cytochrome P450"/>
    <property type="match status" value="1"/>
</dbReference>
<keyword evidence="4" id="KW-0349">Heme</keyword>
<keyword evidence="11" id="KW-0472">Membrane</keyword>
<sequence length="116" mass="13110">MEGSNLVDVLLNVQENDEEIGVSLSRNNIKAIILDMFLAGTDTVSTALDWTMTELMKNPKEMKNVQDEIRSVIGTHGRLTEETIEKMTHLNAAIKETFRLHPPAPLLVFQKYKLTN</sequence>
<dbReference type="InterPro" id="IPR001128">
    <property type="entry name" value="Cyt_P450"/>
</dbReference>
<reference evidence="12" key="1">
    <citation type="submission" date="2020-01" db="EMBL/GenBank/DDBJ databases">
        <title>Genome sequence of Kobresia littledalei, the first chromosome-level genome in the family Cyperaceae.</title>
        <authorList>
            <person name="Qu G."/>
        </authorList>
    </citation>
    <scope>NUCLEOTIDE SEQUENCE</scope>
    <source>
        <strain evidence="12">C.B.Clarke</strain>
        <tissue evidence="12">Leaf</tissue>
    </source>
</reference>
<evidence type="ECO:0000256" key="10">
    <source>
        <dbReference type="ARBA" id="ARBA00023033"/>
    </source>
</evidence>
<organism evidence="12 13">
    <name type="scientific">Carex littledalei</name>
    <dbReference type="NCBI Taxonomy" id="544730"/>
    <lineage>
        <taxon>Eukaryota</taxon>
        <taxon>Viridiplantae</taxon>
        <taxon>Streptophyta</taxon>
        <taxon>Embryophyta</taxon>
        <taxon>Tracheophyta</taxon>
        <taxon>Spermatophyta</taxon>
        <taxon>Magnoliopsida</taxon>
        <taxon>Liliopsida</taxon>
        <taxon>Poales</taxon>
        <taxon>Cyperaceae</taxon>
        <taxon>Cyperoideae</taxon>
        <taxon>Cariceae</taxon>
        <taxon>Carex</taxon>
        <taxon>Carex subgen. Euthyceras</taxon>
    </lineage>
</organism>
<dbReference type="Gene3D" id="1.10.630.10">
    <property type="entry name" value="Cytochrome P450"/>
    <property type="match status" value="1"/>
</dbReference>
<protein>
    <submittedName>
        <fullName evidence="12">Cytochrome P450 71A1-like protein</fullName>
    </submittedName>
</protein>
<evidence type="ECO:0000256" key="9">
    <source>
        <dbReference type="ARBA" id="ARBA00023004"/>
    </source>
</evidence>
<dbReference type="PANTHER" id="PTHR47953:SF19">
    <property type="entry name" value="OS06G0641600 PROTEIN"/>
    <property type="match status" value="1"/>
</dbReference>
<dbReference type="GO" id="GO:0016020">
    <property type="term" value="C:membrane"/>
    <property type="evidence" value="ECO:0007669"/>
    <property type="project" value="UniProtKB-SubCell"/>
</dbReference>
<evidence type="ECO:0000256" key="8">
    <source>
        <dbReference type="ARBA" id="ARBA00023002"/>
    </source>
</evidence>
<dbReference type="EMBL" id="SWLB01000193">
    <property type="protein sequence ID" value="KAF3319892.1"/>
    <property type="molecule type" value="Genomic_DNA"/>
</dbReference>
<accession>A0A833QJW4</accession>
<comment type="subcellular location">
    <subcellularLocation>
        <location evidence="2">Membrane</location>
        <topology evidence="2">Single-pass membrane protein</topology>
    </subcellularLocation>
</comment>
<comment type="caution">
    <text evidence="12">The sequence shown here is derived from an EMBL/GenBank/DDBJ whole genome shotgun (WGS) entry which is preliminary data.</text>
</comment>
<keyword evidence="9" id="KW-0408">Iron</keyword>
<gene>
    <name evidence="12" type="ORF">FCM35_KLT21837</name>
</gene>
<keyword evidence="6" id="KW-0479">Metal-binding</keyword>
<dbReference type="PANTHER" id="PTHR47953">
    <property type="entry name" value="OS08G0105600 PROTEIN"/>
    <property type="match status" value="1"/>
</dbReference>
<evidence type="ECO:0000313" key="13">
    <source>
        <dbReference type="Proteomes" id="UP000623129"/>
    </source>
</evidence>
<evidence type="ECO:0000256" key="6">
    <source>
        <dbReference type="ARBA" id="ARBA00022723"/>
    </source>
</evidence>
<evidence type="ECO:0000256" key="5">
    <source>
        <dbReference type="ARBA" id="ARBA00022692"/>
    </source>
</evidence>
<dbReference type="OrthoDB" id="682272at2759"/>
<keyword evidence="10" id="KW-0503">Monooxygenase</keyword>
<keyword evidence="7" id="KW-1133">Transmembrane helix</keyword>
<proteinExistence type="inferred from homology"/>
<evidence type="ECO:0000256" key="11">
    <source>
        <dbReference type="ARBA" id="ARBA00023136"/>
    </source>
</evidence>
<comment type="similarity">
    <text evidence="3">Belongs to the cytochrome P450 family.</text>
</comment>
<keyword evidence="13" id="KW-1185">Reference proteome</keyword>
<name>A0A833QJW4_9POAL</name>
<evidence type="ECO:0000256" key="7">
    <source>
        <dbReference type="ARBA" id="ARBA00022989"/>
    </source>
</evidence>
<dbReference type="GO" id="GO:0020037">
    <property type="term" value="F:heme binding"/>
    <property type="evidence" value="ECO:0007669"/>
    <property type="project" value="InterPro"/>
</dbReference>
<dbReference type="GO" id="GO:0005506">
    <property type="term" value="F:iron ion binding"/>
    <property type="evidence" value="ECO:0007669"/>
    <property type="project" value="InterPro"/>
</dbReference>
<dbReference type="InterPro" id="IPR002401">
    <property type="entry name" value="Cyt_P450_E_grp-I"/>
</dbReference>
<keyword evidence="5" id="KW-0812">Transmembrane</keyword>
<dbReference type="InterPro" id="IPR036396">
    <property type="entry name" value="Cyt_P450_sf"/>
</dbReference>
<keyword evidence="8" id="KW-0560">Oxidoreductase</keyword>
<evidence type="ECO:0000256" key="4">
    <source>
        <dbReference type="ARBA" id="ARBA00022617"/>
    </source>
</evidence>
<evidence type="ECO:0000313" key="12">
    <source>
        <dbReference type="EMBL" id="KAF3319892.1"/>
    </source>
</evidence>